<evidence type="ECO:0000313" key="1">
    <source>
        <dbReference type="EMBL" id="KAA8641326.1"/>
    </source>
</evidence>
<accession>A0A5M9M6X0</accession>
<gene>
    <name evidence="1" type="ORF">ATNIH1004_001994</name>
</gene>
<comment type="caution">
    <text evidence="1">The sequence shown here is derived from an EMBL/GenBank/DDBJ whole genome shotgun (WGS) entry which is preliminary data.</text>
</comment>
<dbReference type="GeneID" id="54324696"/>
<dbReference type="AlphaFoldDB" id="A0A5M9M6X0"/>
<dbReference type="EMBL" id="QUQM01000011">
    <property type="protein sequence ID" value="KAA8641326.1"/>
    <property type="molecule type" value="Genomic_DNA"/>
</dbReference>
<organism evidence="1 2">
    <name type="scientific">Aspergillus tanneri</name>
    <dbReference type="NCBI Taxonomy" id="1220188"/>
    <lineage>
        <taxon>Eukaryota</taxon>
        <taxon>Fungi</taxon>
        <taxon>Dikarya</taxon>
        <taxon>Ascomycota</taxon>
        <taxon>Pezizomycotina</taxon>
        <taxon>Eurotiomycetes</taxon>
        <taxon>Eurotiomycetidae</taxon>
        <taxon>Eurotiales</taxon>
        <taxon>Aspergillaceae</taxon>
        <taxon>Aspergillus</taxon>
        <taxon>Aspergillus subgen. Circumdati</taxon>
    </lineage>
</organism>
<dbReference type="Proteomes" id="UP000324241">
    <property type="component" value="Unassembled WGS sequence"/>
</dbReference>
<name>A0A5M9M6X0_9EURO</name>
<proteinExistence type="predicted"/>
<evidence type="ECO:0000313" key="2">
    <source>
        <dbReference type="Proteomes" id="UP000324241"/>
    </source>
</evidence>
<reference evidence="1 2" key="1">
    <citation type="submission" date="2019-08" db="EMBL/GenBank/DDBJ databases">
        <title>The genome sequence of a newly discovered highly antifungal drug resistant Aspergillus species, Aspergillus tanneri NIH 1004.</title>
        <authorList>
            <person name="Mounaud S."/>
            <person name="Singh I."/>
            <person name="Joardar V."/>
            <person name="Pakala S."/>
            <person name="Pakala S."/>
            <person name="Venepally P."/>
            <person name="Chung J.K."/>
            <person name="Losada L."/>
            <person name="Nierman W.C."/>
        </authorList>
    </citation>
    <scope>NUCLEOTIDE SEQUENCE [LARGE SCALE GENOMIC DNA]</scope>
    <source>
        <strain evidence="1 2">NIH1004</strain>
    </source>
</reference>
<sequence>MVVDAGYFAKQGRKVIQRMMHDGHAPLCESDFTSPFGEVVAAGQTPGSQENPEIFIGLRMIDRQIDRDGESSWPSNPLLFFTTYGARAKQGQSVKQEDSSSSFP</sequence>
<dbReference type="RefSeq" id="XP_033420688.1">
    <property type="nucleotide sequence ID" value="XM_033566689.1"/>
</dbReference>
<protein>
    <submittedName>
        <fullName evidence="1">Uncharacterized protein</fullName>
    </submittedName>
</protein>